<sequence>MTAQPMTSPGARPPGRNSFRLEGPSIALDPRIHAFRPDIADLALAGQVFATHYVKPETWRCVGPSVMVRRSPEKTDEAISQLLLGEEFAVLDVGGEWAWGFCRHDHYVGYVPSAALGRGGPTPTHVIATPLALIFDNPDIKSGITGRLPMGARVAAMETNEEGFIRTARGWLHPRHIMPSGEARADPVAIAEQLTGAPYLWGGRAGDGLDCSGLVQLSLGLCGIFAPRDSDQQAAALGKQVAAGDLRRGDLVFFPGHVGLMADGERLIHASAHWMRVAVEPLADVVALLSTERDPPTPIVKRL</sequence>
<dbReference type="GO" id="GO:0008234">
    <property type="term" value="F:cysteine-type peptidase activity"/>
    <property type="evidence" value="ECO:0007669"/>
    <property type="project" value="UniProtKB-KW"/>
</dbReference>
<evidence type="ECO:0000256" key="4">
    <source>
        <dbReference type="ARBA" id="ARBA00022807"/>
    </source>
</evidence>
<accession>A0A1L3ZXH9</accession>
<protein>
    <submittedName>
        <fullName evidence="7">Glycoside hydrolase</fullName>
    </submittedName>
</protein>
<dbReference type="PROSITE" id="PS51935">
    <property type="entry name" value="NLPC_P60"/>
    <property type="match status" value="1"/>
</dbReference>
<dbReference type="PANTHER" id="PTHR47053:SF1">
    <property type="entry name" value="MUREIN DD-ENDOPEPTIDASE MEPH-RELATED"/>
    <property type="match status" value="1"/>
</dbReference>
<dbReference type="Gene3D" id="3.90.1720.10">
    <property type="entry name" value="endopeptidase domain like (from Nostoc punctiforme)"/>
    <property type="match status" value="1"/>
</dbReference>
<gene>
    <name evidence="7" type="ORF">BSL82_14470</name>
</gene>
<dbReference type="KEGG" id="sphj:BSL82_14470"/>
<dbReference type="PANTHER" id="PTHR47053">
    <property type="entry name" value="MUREIN DD-ENDOPEPTIDASE MEPH-RELATED"/>
    <property type="match status" value="1"/>
</dbReference>
<dbReference type="GO" id="GO:0006508">
    <property type="term" value="P:proteolysis"/>
    <property type="evidence" value="ECO:0007669"/>
    <property type="project" value="UniProtKB-KW"/>
</dbReference>
<dbReference type="InterPro" id="IPR051202">
    <property type="entry name" value="Peptidase_C40"/>
</dbReference>
<dbReference type="AlphaFoldDB" id="A0A1L3ZXH9"/>
<keyword evidence="2" id="KW-0645">Protease</keyword>
<evidence type="ECO:0000256" key="2">
    <source>
        <dbReference type="ARBA" id="ARBA00022670"/>
    </source>
</evidence>
<dbReference type="InterPro" id="IPR000064">
    <property type="entry name" value="NLP_P60_dom"/>
</dbReference>
<dbReference type="Pfam" id="PF18348">
    <property type="entry name" value="SH3_16"/>
    <property type="match status" value="1"/>
</dbReference>
<evidence type="ECO:0000313" key="7">
    <source>
        <dbReference type="EMBL" id="API60343.1"/>
    </source>
</evidence>
<feature type="domain" description="NlpC/P60" evidence="6">
    <location>
        <begin position="181"/>
        <end position="303"/>
    </location>
</feature>
<reference evidence="8" key="1">
    <citation type="submission" date="2016-11" db="EMBL/GenBank/DDBJ databases">
        <title>Complete Genome Sequence of alachlor-degrading Sphingomonas sp. strain JJ-A5.</title>
        <authorList>
            <person name="Lee H."/>
            <person name="Ka J.-O."/>
        </authorList>
    </citation>
    <scope>NUCLEOTIDE SEQUENCE [LARGE SCALE GENOMIC DNA]</scope>
    <source>
        <strain evidence="8">JJ-A5</strain>
    </source>
</reference>
<organism evidence="7 8">
    <name type="scientific">Tardibacter chloracetimidivorans</name>
    <dbReference type="NCBI Taxonomy" id="1921510"/>
    <lineage>
        <taxon>Bacteria</taxon>
        <taxon>Pseudomonadati</taxon>
        <taxon>Pseudomonadota</taxon>
        <taxon>Alphaproteobacteria</taxon>
        <taxon>Sphingomonadales</taxon>
        <taxon>Sphingomonadaceae</taxon>
        <taxon>Tardibacter</taxon>
    </lineage>
</organism>
<dbReference type="SUPFAM" id="SSF54001">
    <property type="entry name" value="Cysteine proteinases"/>
    <property type="match status" value="1"/>
</dbReference>
<keyword evidence="4" id="KW-0788">Thiol protease</keyword>
<keyword evidence="8" id="KW-1185">Reference proteome</keyword>
<evidence type="ECO:0000259" key="6">
    <source>
        <dbReference type="PROSITE" id="PS51935"/>
    </source>
</evidence>
<comment type="similarity">
    <text evidence="1">Belongs to the peptidase C40 family.</text>
</comment>
<evidence type="ECO:0000256" key="3">
    <source>
        <dbReference type="ARBA" id="ARBA00022801"/>
    </source>
</evidence>
<feature type="region of interest" description="Disordered" evidence="5">
    <location>
        <begin position="1"/>
        <end position="20"/>
    </location>
</feature>
<dbReference type="STRING" id="1921510.BSL82_14470"/>
<dbReference type="Proteomes" id="UP000182063">
    <property type="component" value="Chromosome"/>
</dbReference>
<keyword evidence="3 7" id="KW-0378">Hydrolase</keyword>
<dbReference type="EMBL" id="CP018221">
    <property type="protein sequence ID" value="API60343.1"/>
    <property type="molecule type" value="Genomic_DNA"/>
</dbReference>
<evidence type="ECO:0000256" key="1">
    <source>
        <dbReference type="ARBA" id="ARBA00007074"/>
    </source>
</evidence>
<proteinExistence type="inferred from homology"/>
<dbReference type="InterPro" id="IPR038765">
    <property type="entry name" value="Papain-like_cys_pep_sf"/>
</dbReference>
<evidence type="ECO:0000313" key="8">
    <source>
        <dbReference type="Proteomes" id="UP000182063"/>
    </source>
</evidence>
<dbReference type="OrthoDB" id="9813368at2"/>
<evidence type="ECO:0000256" key="5">
    <source>
        <dbReference type="SAM" id="MobiDB-lite"/>
    </source>
</evidence>
<dbReference type="Pfam" id="PF00877">
    <property type="entry name" value="NLPC_P60"/>
    <property type="match status" value="1"/>
</dbReference>
<dbReference type="InterPro" id="IPR041382">
    <property type="entry name" value="SH3_16"/>
</dbReference>
<name>A0A1L3ZXH9_9SPHN</name>